<evidence type="ECO:0000256" key="2">
    <source>
        <dbReference type="ARBA" id="ARBA00022723"/>
    </source>
</evidence>
<dbReference type="InterPro" id="IPR019787">
    <property type="entry name" value="Znf_PHD-finger"/>
</dbReference>
<keyword evidence="4 6" id="KW-0863">Zinc-finger</keyword>
<dbReference type="InterPro" id="IPR000967">
    <property type="entry name" value="Znf_NFX1"/>
</dbReference>
<dbReference type="CDD" id="cd06008">
    <property type="entry name" value="NF-X1-zinc-finger"/>
    <property type="match status" value="5"/>
</dbReference>
<dbReference type="InterPro" id="IPR019786">
    <property type="entry name" value="Zinc_finger_PHD-type_CS"/>
</dbReference>
<dbReference type="CDD" id="cd16697">
    <property type="entry name" value="RING-CH-C4HC3_NFXL1"/>
    <property type="match status" value="1"/>
</dbReference>
<dbReference type="PROSITE" id="PS50089">
    <property type="entry name" value="ZF_RING_2"/>
    <property type="match status" value="1"/>
</dbReference>
<sequence length="895" mass="100990">MSEIPVYLRGRGRGRGREESQLHAHVGADEIKTAQQRFDEISSKHKESIQRFLDNDDTGADSSEDEDDIGDNILQTVFKGYSNDLGVGDANKAQEILLHSFRSSTSACLVCIESIKKNDPIWSCKGCCGMFHIQCIQKWVKEGVYQIMYKTGEENNKQDIPWYCPKCRLEYHQRECPTRYFCFCGKEEDPKFDPWLVPHSCGQTCGRPLKPDCGHKCLLLCHPGACPPCPVTVKWTCHCGKQPLVVRRCSARPWACTLQCGRKLTCGHHTCQKTCHDGECPPCPKTSTQSCLCGKQKAVRPCASPEWQCGQPCGQVLSCRNHICEEMCHKGVCGSCPRGGIRHCPCGKTEYDRPCTEDIPTCGDTCGKLLDCGLHTCAQRCHTGLCGTCRQMAVKICRCGQKEKEVPCCKEYLCETKCNKQRDCGKHQCKRKCCDGNCPSCEQTCGKPLSCTKHKCASRCHRGPCYPCAETIEITCFCKATKITVPCGREKVTRPPRCNQTCRQPPDCHHSERTPHRCHFGNCPPCKQICQKSLPNCQHSCSFICHSAVRVKMKDRTPRAGPWESRQAEWVEVVNKLCPPCPQPIKVECRGKHEVSHLWVEVVNRPCPPCPQPIRVECRGKHEITTVPCAEVQPYSCGRKCGRKLPCGNHSCSLNCHTVERATADNVAGTNCEKCELPCQRPRPEGCTHECLLHCHPDACPECSQMFRMRCHCLVTMQHVPCSEWTQGTSEKKDQLKSCGGQCPKLLSCGHPCGLTCHPGSCLSDKQCEKKVNVRCSCRRRKREFQCRDVQTGKAKLECDDICIKENEKKKQKEEEMERHKKEEELKKQQAELEEFERKMKGKRRKQRKHHEVVEKESCLQKFRGYIIVCAGVVVLAVFAGYLLSTKIEAVEEFV</sequence>
<reference evidence="12 13" key="1">
    <citation type="submission" date="2024-11" db="EMBL/GenBank/DDBJ databases">
        <title>Chromosome-level genome assembly of the freshwater bivalve Anodonta woodiana.</title>
        <authorList>
            <person name="Chen X."/>
        </authorList>
    </citation>
    <scope>NUCLEOTIDE SEQUENCE [LARGE SCALE GENOMIC DNA]</scope>
    <source>
        <strain evidence="12">MN2024</strain>
        <tissue evidence="12">Gills</tissue>
    </source>
</reference>
<evidence type="ECO:0000256" key="6">
    <source>
        <dbReference type="PROSITE-ProRule" id="PRU00175"/>
    </source>
</evidence>
<organism evidence="12 13">
    <name type="scientific">Sinanodonta woodiana</name>
    <name type="common">Chinese pond mussel</name>
    <name type="synonym">Anodonta woodiana</name>
    <dbReference type="NCBI Taxonomy" id="1069815"/>
    <lineage>
        <taxon>Eukaryota</taxon>
        <taxon>Metazoa</taxon>
        <taxon>Spiralia</taxon>
        <taxon>Lophotrochozoa</taxon>
        <taxon>Mollusca</taxon>
        <taxon>Bivalvia</taxon>
        <taxon>Autobranchia</taxon>
        <taxon>Heteroconchia</taxon>
        <taxon>Palaeoheterodonta</taxon>
        <taxon>Unionida</taxon>
        <taxon>Unionoidea</taxon>
        <taxon>Unionidae</taxon>
        <taxon>Unioninae</taxon>
        <taxon>Sinanodonta</taxon>
    </lineage>
</organism>
<dbReference type="PANTHER" id="PTHR12360:SF1">
    <property type="entry name" value="NF-X1-TYPE ZINC FINGER PROTEIN NFXL1"/>
    <property type="match status" value="1"/>
</dbReference>
<evidence type="ECO:0000256" key="8">
    <source>
        <dbReference type="SAM" id="MobiDB-lite"/>
    </source>
</evidence>
<protein>
    <recommendedName>
        <fullName evidence="14">NF-X1-type zinc finger protein NFXL1</fullName>
    </recommendedName>
</protein>
<feature type="compositionally biased region" description="Basic and acidic residues" evidence="8">
    <location>
        <begin position="15"/>
        <end position="29"/>
    </location>
</feature>
<dbReference type="GO" id="GO:0008270">
    <property type="term" value="F:zinc ion binding"/>
    <property type="evidence" value="ECO:0007669"/>
    <property type="project" value="UniProtKB-KW"/>
</dbReference>
<feature type="coiled-coil region" evidence="7">
    <location>
        <begin position="803"/>
        <end position="846"/>
    </location>
</feature>
<evidence type="ECO:0000256" key="3">
    <source>
        <dbReference type="ARBA" id="ARBA00022737"/>
    </source>
</evidence>
<keyword evidence="2" id="KW-0479">Metal-binding</keyword>
<keyword evidence="3" id="KW-0677">Repeat</keyword>
<accession>A0ABD3X5P4</accession>
<keyword evidence="7" id="KW-0175">Coiled coil</keyword>
<gene>
    <name evidence="12" type="ORF">ACJMK2_033252</name>
</gene>
<proteinExistence type="inferred from homology"/>
<dbReference type="InterPro" id="IPR001841">
    <property type="entry name" value="Znf_RING"/>
</dbReference>
<evidence type="ECO:0000313" key="13">
    <source>
        <dbReference type="Proteomes" id="UP001634394"/>
    </source>
</evidence>
<keyword evidence="9" id="KW-0812">Transmembrane</keyword>
<keyword evidence="9" id="KW-1133">Transmembrane helix</keyword>
<keyword evidence="13" id="KW-1185">Reference proteome</keyword>
<evidence type="ECO:0000256" key="5">
    <source>
        <dbReference type="ARBA" id="ARBA00022833"/>
    </source>
</evidence>
<feature type="region of interest" description="Disordered" evidence="8">
    <location>
        <begin position="1"/>
        <end position="29"/>
    </location>
</feature>
<dbReference type="SMART" id="SM00438">
    <property type="entry name" value="ZnF_NFX"/>
    <property type="match status" value="11"/>
</dbReference>
<evidence type="ECO:0000259" key="11">
    <source>
        <dbReference type="PROSITE" id="PS50089"/>
    </source>
</evidence>
<feature type="domain" description="PHD-type" evidence="10">
    <location>
        <begin position="105"/>
        <end position="170"/>
    </location>
</feature>
<evidence type="ECO:0000256" key="7">
    <source>
        <dbReference type="SAM" id="Coils"/>
    </source>
</evidence>
<dbReference type="Pfam" id="PF01422">
    <property type="entry name" value="zf-NF-X1"/>
    <property type="match status" value="10"/>
</dbReference>
<keyword evidence="9" id="KW-0472">Membrane</keyword>
<dbReference type="InterPro" id="IPR034078">
    <property type="entry name" value="NFX1_fam"/>
</dbReference>
<evidence type="ECO:0000313" key="12">
    <source>
        <dbReference type="EMBL" id="KAL3881055.1"/>
    </source>
</evidence>
<dbReference type="PROSITE" id="PS01359">
    <property type="entry name" value="ZF_PHD_1"/>
    <property type="match status" value="1"/>
</dbReference>
<comment type="similarity">
    <text evidence="1">Belongs to the NFX1 family.</text>
</comment>
<dbReference type="EMBL" id="JBJQND010000004">
    <property type="protein sequence ID" value="KAL3881055.1"/>
    <property type="molecule type" value="Genomic_DNA"/>
</dbReference>
<evidence type="ECO:0000256" key="4">
    <source>
        <dbReference type="ARBA" id="ARBA00022771"/>
    </source>
</evidence>
<name>A0ABD3X5P4_SINWO</name>
<comment type="caution">
    <text evidence="12">The sequence shown here is derived from an EMBL/GenBank/DDBJ whole genome shotgun (WGS) entry which is preliminary data.</text>
</comment>
<feature type="domain" description="RING-type" evidence="11">
    <location>
        <begin position="108"/>
        <end position="168"/>
    </location>
</feature>
<keyword evidence="5" id="KW-0862">Zinc</keyword>
<dbReference type="PANTHER" id="PTHR12360">
    <property type="entry name" value="NUCLEAR TRANSCRIPTION FACTOR, X-BOX BINDING 1 NFX1"/>
    <property type="match status" value="1"/>
</dbReference>
<evidence type="ECO:0008006" key="14">
    <source>
        <dbReference type="Google" id="ProtNLM"/>
    </source>
</evidence>
<dbReference type="AlphaFoldDB" id="A0ABD3X5P4"/>
<evidence type="ECO:0000259" key="10">
    <source>
        <dbReference type="PROSITE" id="PS50016"/>
    </source>
</evidence>
<dbReference type="PROSITE" id="PS50016">
    <property type="entry name" value="ZF_PHD_2"/>
    <property type="match status" value="1"/>
</dbReference>
<feature type="transmembrane region" description="Helical" evidence="9">
    <location>
        <begin position="863"/>
        <end position="884"/>
    </location>
</feature>
<dbReference type="SUPFAM" id="SSF57850">
    <property type="entry name" value="RING/U-box"/>
    <property type="match status" value="1"/>
</dbReference>
<evidence type="ECO:0000256" key="1">
    <source>
        <dbReference type="ARBA" id="ARBA00007269"/>
    </source>
</evidence>
<dbReference type="Proteomes" id="UP001634394">
    <property type="component" value="Unassembled WGS sequence"/>
</dbReference>
<evidence type="ECO:0000256" key="9">
    <source>
        <dbReference type="SAM" id="Phobius"/>
    </source>
</evidence>